<protein>
    <recommendedName>
        <fullName evidence="4">Secreted protein</fullName>
    </recommendedName>
</protein>
<reference evidence="2 3" key="1">
    <citation type="submission" date="2020-02" db="EMBL/GenBank/DDBJ databases">
        <title>Comparative genomics of the hypocrealean fungal genus Beauvera.</title>
        <authorList>
            <person name="Showalter D.N."/>
            <person name="Bushley K.E."/>
            <person name="Rehner S.A."/>
        </authorList>
    </citation>
    <scope>NUCLEOTIDE SEQUENCE [LARGE SCALE GENOMIC DNA]</scope>
    <source>
        <strain evidence="2 3">ARSEF4384</strain>
    </source>
</reference>
<keyword evidence="3" id="KW-1185">Reference proteome</keyword>
<evidence type="ECO:0000313" key="3">
    <source>
        <dbReference type="Proteomes" id="UP001397290"/>
    </source>
</evidence>
<accession>A0AAW0RU92</accession>
<evidence type="ECO:0008006" key="4">
    <source>
        <dbReference type="Google" id="ProtNLM"/>
    </source>
</evidence>
<gene>
    <name evidence="2" type="ORF">G3M48_003912</name>
</gene>
<dbReference type="Proteomes" id="UP001397290">
    <property type="component" value="Unassembled WGS sequence"/>
</dbReference>
<sequence length="77" mass="8072">MGRVITTAILAFTISCAALSVSNGLAAEKGHEIAGSLVQRQDATSAAPNPDMDKTVDKVIESMEKIKAMLLESTKPV</sequence>
<dbReference type="EMBL" id="JAAHCF010000254">
    <property type="protein sequence ID" value="KAK8145859.1"/>
    <property type="molecule type" value="Genomic_DNA"/>
</dbReference>
<organism evidence="2 3">
    <name type="scientific">Beauveria asiatica</name>
    <dbReference type="NCBI Taxonomy" id="1069075"/>
    <lineage>
        <taxon>Eukaryota</taxon>
        <taxon>Fungi</taxon>
        <taxon>Dikarya</taxon>
        <taxon>Ascomycota</taxon>
        <taxon>Pezizomycotina</taxon>
        <taxon>Sordariomycetes</taxon>
        <taxon>Hypocreomycetidae</taxon>
        <taxon>Hypocreales</taxon>
        <taxon>Cordycipitaceae</taxon>
        <taxon>Beauveria</taxon>
    </lineage>
</organism>
<evidence type="ECO:0000256" key="1">
    <source>
        <dbReference type="SAM" id="SignalP"/>
    </source>
</evidence>
<name>A0AAW0RU92_9HYPO</name>
<dbReference type="AlphaFoldDB" id="A0AAW0RU92"/>
<evidence type="ECO:0000313" key="2">
    <source>
        <dbReference type="EMBL" id="KAK8145859.1"/>
    </source>
</evidence>
<keyword evidence="1" id="KW-0732">Signal</keyword>
<proteinExistence type="predicted"/>
<comment type="caution">
    <text evidence="2">The sequence shown here is derived from an EMBL/GenBank/DDBJ whole genome shotgun (WGS) entry which is preliminary data.</text>
</comment>
<feature type="signal peptide" evidence="1">
    <location>
        <begin position="1"/>
        <end position="18"/>
    </location>
</feature>
<dbReference type="PROSITE" id="PS51257">
    <property type="entry name" value="PROKAR_LIPOPROTEIN"/>
    <property type="match status" value="1"/>
</dbReference>
<feature type="chain" id="PRO_5043340076" description="Secreted protein" evidence="1">
    <location>
        <begin position="19"/>
        <end position="77"/>
    </location>
</feature>